<dbReference type="Gene3D" id="3.30.70.270">
    <property type="match status" value="1"/>
</dbReference>
<dbReference type="PROSITE" id="PS50887">
    <property type="entry name" value="GGDEF"/>
    <property type="match status" value="1"/>
</dbReference>
<dbReference type="Pfam" id="PF00990">
    <property type="entry name" value="GGDEF"/>
    <property type="match status" value="1"/>
</dbReference>
<evidence type="ECO:0000259" key="8">
    <source>
        <dbReference type="PROSITE" id="PS50887"/>
    </source>
</evidence>
<evidence type="ECO:0000256" key="4">
    <source>
        <dbReference type="ARBA" id="ARBA00022989"/>
    </source>
</evidence>
<sequence>MTPSLLRLLPPRGHRLRLELTVLMALLAVLVTLGVWRQSKESAVEKAHALFDMKTEELAHALVLRVGDYEQVLRGARGLFAASDAVTAREWHAYVQELNIGQLYTGLQSFVVLRVVAARDMDRFLAERRKDPGAPKLSLKTDRSAEHYVVLSFIEPPMPADRPITGWDFGINPTRASALAQARDSGLPTATAPMELFNLSGDTSRNFAIYIPIYRPAEPLRTADERRRALWAYVGSAIRTDSMIEGVVSGLQPDMAVDSMERMAFSITDVTDPALPLPLYDRGFTQAERAADAFSKTLTIDVLGRKWKLEALSLPSPVTRRATDIPGIWTRAVALFGVLLTGLTHALGVILENRADLRRAYAQLAEREAELDLLAHSDPLTGMANRRHFFLVGANDWSRAKRHGRALSILMIDVDHFKAINDTHGHGVGDETLKALTGTCRAVLRDCDLMARMGGEEFAVLLSEIDLAAARIVGDRLRQAVAEMRVPTMGDVPLSLTVSVGAASLCSDDQSLDDVVCRADRALYAAKAAGRNQVVISEEEDLPLFATAELPGKGG</sequence>
<keyword evidence="3" id="KW-0812">Transmembrane</keyword>
<evidence type="ECO:0000256" key="2">
    <source>
        <dbReference type="ARBA" id="ARBA00012528"/>
    </source>
</evidence>
<dbReference type="SUPFAM" id="SSF55073">
    <property type="entry name" value="Nucleotide cyclase"/>
    <property type="match status" value="1"/>
</dbReference>
<dbReference type="SMART" id="SM01079">
    <property type="entry name" value="CHASE"/>
    <property type="match status" value="1"/>
</dbReference>
<dbReference type="OrthoDB" id="9812260at2"/>
<protein>
    <recommendedName>
        <fullName evidence="2">diguanylate cyclase</fullName>
        <ecNumber evidence="2">2.7.7.65</ecNumber>
    </recommendedName>
</protein>
<dbReference type="GO" id="GO:0052621">
    <property type="term" value="F:diguanylate cyclase activity"/>
    <property type="evidence" value="ECO:0007669"/>
    <property type="project" value="UniProtKB-EC"/>
</dbReference>
<dbReference type="GO" id="GO:0005886">
    <property type="term" value="C:plasma membrane"/>
    <property type="evidence" value="ECO:0007669"/>
    <property type="project" value="TreeGrafter"/>
</dbReference>
<organism evidence="9 10">
    <name type="scientific">Telmatospirillum siberiense</name>
    <dbReference type="NCBI Taxonomy" id="382514"/>
    <lineage>
        <taxon>Bacteria</taxon>
        <taxon>Pseudomonadati</taxon>
        <taxon>Pseudomonadota</taxon>
        <taxon>Alphaproteobacteria</taxon>
        <taxon>Rhodospirillales</taxon>
        <taxon>Rhodospirillaceae</taxon>
        <taxon>Telmatospirillum</taxon>
    </lineage>
</organism>
<gene>
    <name evidence="9" type="ORF">CWS72_16695</name>
</gene>
<keyword evidence="10" id="KW-1185">Reference proteome</keyword>
<evidence type="ECO:0000256" key="3">
    <source>
        <dbReference type="ARBA" id="ARBA00022692"/>
    </source>
</evidence>
<dbReference type="Proteomes" id="UP000233293">
    <property type="component" value="Unassembled WGS sequence"/>
</dbReference>
<dbReference type="AlphaFoldDB" id="A0A2N3PSW6"/>
<dbReference type="EC" id="2.7.7.65" evidence="2"/>
<evidence type="ECO:0000256" key="6">
    <source>
        <dbReference type="ARBA" id="ARBA00034247"/>
    </source>
</evidence>
<name>A0A2N3PSW6_9PROT</name>
<evidence type="ECO:0000313" key="10">
    <source>
        <dbReference type="Proteomes" id="UP000233293"/>
    </source>
</evidence>
<reference evidence="10" key="1">
    <citation type="submission" date="2017-12" db="EMBL/GenBank/DDBJ databases">
        <title>Draft genome sequence of Telmatospirillum siberiense 26-4b1T, an acidotolerant peatland alphaproteobacterium potentially involved in sulfur cycling.</title>
        <authorList>
            <person name="Hausmann B."/>
            <person name="Pjevac P."/>
            <person name="Schreck K."/>
            <person name="Herbold C.W."/>
            <person name="Daims H."/>
            <person name="Wagner M."/>
            <person name="Pester M."/>
            <person name="Loy A."/>
        </authorList>
    </citation>
    <scope>NUCLEOTIDE SEQUENCE [LARGE SCALE GENOMIC DNA]</scope>
    <source>
        <strain evidence="10">26-4b1</strain>
    </source>
</reference>
<dbReference type="GO" id="GO:0043709">
    <property type="term" value="P:cell adhesion involved in single-species biofilm formation"/>
    <property type="evidence" value="ECO:0007669"/>
    <property type="project" value="TreeGrafter"/>
</dbReference>
<dbReference type="InterPro" id="IPR006189">
    <property type="entry name" value="CHASE_dom"/>
</dbReference>
<dbReference type="GO" id="GO:0007165">
    <property type="term" value="P:signal transduction"/>
    <property type="evidence" value="ECO:0007669"/>
    <property type="project" value="UniProtKB-ARBA"/>
</dbReference>
<feature type="domain" description="CHASE" evidence="7">
    <location>
        <begin position="146"/>
        <end position="310"/>
    </location>
</feature>
<dbReference type="Pfam" id="PF03924">
    <property type="entry name" value="CHASE"/>
    <property type="match status" value="1"/>
</dbReference>
<feature type="domain" description="GGDEF" evidence="8">
    <location>
        <begin position="405"/>
        <end position="539"/>
    </location>
</feature>
<dbReference type="FunFam" id="3.30.70.270:FF:000001">
    <property type="entry name" value="Diguanylate cyclase domain protein"/>
    <property type="match status" value="1"/>
</dbReference>
<proteinExistence type="predicted"/>
<accession>A0A2N3PSW6</accession>
<comment type="caution">
    <text evidence="9">The sequence shown here is derived from an EMBL/GenBank/DDBJ whole genome shotgun (WGS) entry which is preliminary data.</text>
</comment>
<dbReference type="RefSeq" id="WP_101251760.1">
    <property type="nucleotide sequence ID" value="NZ_PIUM01000020.1"/>
</dbReference>
<dbReference type="SMART" id="SM00267">
    <property type="entry name" value="GGDEF"/>
    <property type="match status" value="1"/>
</dbReference>
<dbReference type="CDD" id="cd01949">
    <property type="entry name" value="GGDEF"/>
    <property type="match status" value="1"/>
</dbReference>
<dbReference type="EMBL" id="PIUM01000020">
    <property type="protein sequence ID" value="PKU23489.1"/>
    <property type="molecule type" value="Genomic_DNA"/>
</dbReference>
<dbReference type="PANTHER" id="PTHR45138:SF9">
    <property type="entry name" value="DIGUANYLATE CYCLASE DGCM-RELATED"/>
    <property type="match status" value="1"/>
</dbReference>
<dbReference type="PROSITE" id="PS50839">
    <property type="entry name" value="CHASE"/>
    <property type="match status" value="1"/>
</dbReference>
<dbReference type="InterPro" id="IPR050469">
    <property type="entry name" value="Diguanylate_Cyclase"/>
</dbReference>
<dbReference type="Gene3D" id="3.30.450.350">
    <property type="entry name" value="CHASE domain"/>
    <property type="match status" value="1"/>
</dbReference>
<dbReference type="InterPro" id="IPR042240">
    <property type="entry name" value="CHASE_sf"/>
</dbReference>
<evidence type="ECO:0000256" key="1">
    <source>
        <dbReference type="ARBA" id="ARBA00004370"/>
    </source>
</evidence>
<evidence type="ECO:0000259" key="7">
    <source>
        <dbReference type="PROSITE" id="PS50839"/>
    </source>
</evidence>
<evidence type="ECO:0000313" key="9">
    <source>
        <dbReference type="EMBL" id="PKU23489.1"/>
    </source>
</evidence>
<keyword evidence="4" id="KW-1133">Transmembrane helix</keyword>
<keyword evidence="5" id="KW-0472">Membrane</keyword>
<comment type="catalytic activity">
    <reaction evidence="6">
        <text>2 GTP = 3',3'-c-di-GMP + 2 diphosphate</text>
        <dbReference type="Rhea" id="RHEA:24898"/>
        <dbReference type="ChEBI" id="CHEBI:33019"/>
        <dbReference type="ChEBI" id="CHEBI:37565"/>
        <dbReference type="ChEBI" id="CHEBI:58805"/>
        <dbReference type="EC" id="2.7.7.65"/>
    </reaction>
</comment>
<dbReference type="InterPro" id="IPR029787">
    <property type="entry name" value="Nucleotide_cyclase"/>
</dbReference>
<comment type="subcellular location">
    <subcellularLocation>
        <location evidence="1">Membrane</location>
    </subcellularLocation>
</comment>
<dbReference type="GO" id="GO:1902201">
    <property type="term" value="P:negative regulation of bacterial-type flagellum-dependent cell motility"/>
    <property type="evidence" value="ECO:0007669"/>
    <property type="project" value="TreeGrafter"/>
</dbReference>
<dbReference type="PANTHER" id="PTHR45138">
    <property type="entry name" value="REGULATORY COMPONENTS OF SENSORY TRANSDUCTION SYSTEM"/>
    <property type="match status" value="1"/>
</dbReference>
<evidence type="ECO:0000256" key="5">
    <source>
        <dbReference type="ARBA" id="ARBA00023136"/>
    </source>
</evidence>
<dbReference type="InterPro" id="IPR043128">
    <property type="entry name" value="Rev_trsase/Diguanyl_cyclase"/>
</dbReference>
<dbReference type="NCBIfam" id="TIGR00254">
    <property type="entry name" value="GGDEF"/>
    <property type="match status" value="1"/>
</dbReference>
<dbReference type="InterPro" id="IPR000160">
    <property type="entry name" value="GGDEF_dom"/>
</dbReference>